<feature type="compositionally biased region" description="Polar residues" evidence="1">
    <location>
        <begin position="410"/>
        <end position="430"/>
    </location>
</feature>
<organism evidence="2 3">
    <name type="scientific">Mycena albidolilacea</name>
    <dbReference type="NCBI Taxonomy" id="1033008"/>
    <lineage>
        <taxon>Eukaryota</taxon>
        <taxon>Fungi</taxon>
        <taxon>Dikarya</taxon>
        <taxon>Basidiomycota</taxon>
        <taxon>Agaricomycotina</taxon>
        <taxon>Agaricomycetes</taxon>
        <taxon>Agaricomycetidae</taxon>
        <taxon>Agaricales</taxon>
        <taxon>Marasmiineae</taxon>
        <taxon>Mycenaceae</taxon>
        <taxon>Mycena</taxon>
    </lineage>
</organism>
<feature type="compositionally biased region" description="Basic and acidic residues" evidence="1">
    <location>
        <begin position="386"/>
        <end position="400"/>
    </location>
</feature>
<feature type="compositionally biased region" description="Basic and acidic residues" evidence="1">
    <location>
        <begin position="564"/>
        <end position="577"/>
    </location>
</feature>
<feature type="compositionally biased region" description="Basic and acidic residues" evidence="1">
    <location>
        <begin position="32"/>
        <end position="45"/>
    </location>
</feature>
<feature type="region of interest" description="Disordered" evidence="1">
    <location>
        <begin position="1"/>
        <end position="74"/>
    </location>
</feature>
<evidence type="ECO:0000313" key="3">
    <source>
        <dbReference type="Proteomes" id="UP001218218"/>
    </source>
</evidence>
<gene>
    <name evidence="2" type="ORF">DFH08DRAFT_823937</name>
</gene>
<keyword evidence="3" id="KW-1185">Reference proteome</keyword>
<name>A0AAD6Z4Z1_9AGAR</name>
<evidence type="ECO:0000313" key="2">
    <source>
        <dbReference type="EMBL" id="KAJ7307851.1"/>
    </source>
</evidence>
<feature type="region of interest" description="Disordered" evidence="1">
    <location>
        <begin position="183"/>
        <end position="203"/>
    </location>
</feature>
<dbReference type="Proteomes" id="UP001218218">
    <property type="component" value="Unassembled WGS sequence"/>
</dbReference>
<comment type="caution">
    <text evidence="2">The sequence shown here is derived from an EMBL/GenBank/DDBJ whole genome shotgun (WGS) entry which is preliminary data.</text>
</comment>
<feature type="compositionally biased region" description="Basic and acidic residues" evidence="1">
    <location>
        <begin position="54"/>
        <end position="74"/>
    </location>
</feature>
<evidence type="ECO:0000256" key="1">
    <source>
        <dbReference type="SAM" id="MobiDB-lite"/>
    </source>
</evidence>
<reference evidence="2" key="1">
    <citation type="submission" date="2023-03" db="EMBL/GenBank/DDBJ databases">
        <title>Massive genome expansion in bonnet fungi (Mycena s.s.) driven by repeated elements and novel gene families across ecological guilds.</title>
        <authorList>
            <consortium name="Lawrence Berkeley National Laboratory"/>
            <person name="Harder C.B."/>
            <person name="Miyauchi S."/>
            <person name="Viragh M."/>
            <person name="Kuo A."/>
            <person name="Thoen E."/>
            <person name="Andreopoulos B."/>
            <person name="Lu D."/>
            <person name="Skrede I."/>
            <person name="Drula E."/>
            <person name="Henrissat B."/>
            <person name="Morin E."/>
            <person name="Kohler A."/>
            <person name="Barry K."/>
            <person name="LaButti K."/>
            <person name="Morin E."/>
            <person name="Salamov A."/>
            <person name="Lipzen A."/>
            <person name="Mereny Z."/>
            <person name="Hegedus B."/>
            <person name="Baldrian P."/>
            <person name="Stursova M."/>
            <person name="Weitz H."/>
            <person name="Taylor A."/>
            <person name="Grigoriev I.V."/>
            <person name="Nagy L.G."/>
            <person name="Martin F."/>
            <person name="Kauserud H."/>
        </authorList>
    </citation>
    <scope>NUCLEOTIDE SEQUENCE</scope>
    <source>
        <strain evidence="2">CBHHK002</strain>
    </source>
</reference>
<feature type="region of interest" description="Disordered" evidence="1">
    <location>
        <begin position="550"/>
        <end position="695"/>
    </location>
</feature>
<dbReference type="EMBL" id="JARIHO010000086">
    <property type="protein sequence ID" value="KAJ7307851.1"/>
    <property type="molecule type" value="Genomic_DNA"/>
</dbReference>
<sequence>MSTKKPKTPAHPRSKKASLDKKARHTQAQADYRARNLEATREKAKLRMRRRRAQIKESEESSKEAAEQRREADAEYREMKRMRTYVDRHGLLALTNHYIPLKQQAGAKYMPGILAEGKKWAKTKEARAVEAEYKRRIKAAGPFDKSEMFFPSNNYKSTEDHDTHSSKSYWLVPDVGLFTSKTAANSQCGPDVEGQWKQHARRRHAEEEWASICARHHHHPGPTNEDDDEVVPDSEAENDGDDDNRGGVPVSRALTMAPAPRRRRRRNGTQLTPAHLAPAHSAPARSAPARSAPARSAPTRSTAARSPDSIIEDDDIVEIGVRQRSAAPIYLRFERHLVKSEEPPPTPPVKIEEAPFVMKQEDRKPKFKKQESMDPPLDPPSRRSARVPEVRKTPQRRLDPNDTDFYFLSDSPNTSLDTEASLDASPTRSPTEAAARVPAAAFSSRPMDAPSRAPSTTVRKHKARTRAAPPVATLITSSPAPASPRPPAPMSARAPTTVGATAPAPSLAHAPAPALAFESTASPARMAARELNSRAGVHLAPPAVLAPALELISAPDSNGRRTTRSSERPEPAREHTVPDSFSPVPRSTIDMPQPMRHRAPVTYATPARSICIRGSESPSRHNSKSPNPGPSRSRKRNASSSPDFTESVSGRRGVLSSASVSSTSSLSVSMFSRKSKESKRQKKSPSPERTSFPVFVNVQRKTLYKSLSMALEEMGQGESIQTVYGSEEAENILSGLAD</sequence>
<accession>A0AAD6Z4Z1</accession>
<dbReference type="AlphaFoldDB" id="A0AAD6Z4Z1"/>
<feature type="compositionally biased region" description="Basic residues" evidence="1">
    <location>
        <begin position="1"/>
        <end position="16"/>
    </location>
</feature>
<feature type="compositionally biased region" description="Acidic residues" evidence="1">
    <location>
        <begin position="224"/>
        <end position="242"/>
    </location>
</feature>
<feature type="region of interest" description="Disordered" evidence="1">
    <location>
        <begin position="215"/>
        <end position="309"/>
    </location>
</feature>
<proteinExistence type="predicted"/>
<protein>
    <submittedName>
        <fullName evidence="2">Uncharacterized protein</fullName>
    </submittedName>
</protein>
<feature type="region of interest" description="Disordered" evidence="1">
    <location>
        <begin position="336"/>
        <end position="507"/>
    </location>
</feature>
<feature type="compositionally biased region" description="Basic and acidic residues" evidence="1">
    <location>
        <begin position="359"/>
        <end position="372"/>
    </location>
</feature>
<feature type="compositionally biased region" description="Low complexity" evidence="1">
    <location>
        <begin position="271"/>
        <end position="309"/>
    </location>
</feature>
<feature type="compositionally biased region" description="Low complexity" evidence="1">
    <location>
        <begin position="647"/>
        <end position="669"/>
    </location>
</feature>
<feature type="compositionally biased region" description="Low complexity" evidence="1">
    <location>
        <begin position="490"/>
        <end position="507"/>
    </location>
</feature>